<name>A0A1C0YBZ0_9BACL</name>
<dbReference type="OrthoDB" id="2908228at2"/>
<protein>
    <recommendedName>
        <fullName evidence="3">FeS cluster biogenesis domain-containing protein</fullName>
    </recommendedName>
</protein>
<dbReference type="AlphaFoldDB" id="A0A1C0YBZ0"/>
<organism evidence="1 2">
    <name type="scientific">Caryophanon tenue</name>
    <dbReference type="NCBI Taxonomy" id="33978"/>
    <lineage>
        <taxon>Bacteria</taxon>
        <taxon>Bacillati</taxon>
        <taxon>Bacillota</taxon>
        <taxon>Bacilli</taxon>
        <taxon>Bacillales</taxon>
        <taxon>Caryophanaceae</taxon>
        <taxon>Caryophanon</taxon>
    </lineage>
</organism>
<sequence>MPLHIEDDAKQWLQKKQKPVTIQLVDVESCCAPSVSEATISFHTPKHQAQFEQISMYDTAIYIKKPLLANYTITLKLAGFGPFKLLSTKLAPVAVTEV</sequence>
<dbReference type="RefSeq" id="WP_066545839.1">
    <property type="nucleotide sequence ID" value="NZ_MASJ01000023.1"/>
</dbReference>
<dbReference type="NCBIfam" id="NF041239">
    <property type="entry name" value="Moor_selen_rel"/>
    <property type="match status" value="1"/>
</dbReference>
<evidence type="ECO:0000313" key="2">
    <source>
        <dbReference type="Proteomes" id="UP000093199"/>
    </source>
</evidence>
<proteinExistence type="predicted"/>
<keyword evidence="2" id="KW-1185">Reference proteome</keyword>
<evidence type="ECO:0000313" key="1">
    <source>
        <dbReference type="EMBL" id="OCS84649.1"/>
    </source>
</evidence>
<dbReference type="Proteomes" id="UP000093199">
    <property type="component" value="Unassembled WGS sequence"/>
</dbReference>
<comment type="caution">
    <text evidence="1">The sequence shown here is derived from an EMBL/GenBank/DDBJ whole genome shotgun (WGS) entry which is preliminary data.</text>
</comment>
<gene>
    <name evidence="1" type="ORF">A6M13_03480</name>
</gene>
<dbReference type="EMBL" id="MASJ01000023">
    <property type="protein sequence ID" value="OCS84649.1"/>
    <property type="molecule type" value="Genomic_DNA"/>
</dbReference>
<evidence type="ECO:0008006" key="3">
    <source>
        <dbReference type="Google" id="ProtNLM"/>
    </source>
</evidence>
<dbReference type="InterPro" id="IPR049744">
    <property type="entry name" value="CC/Se_fam"/>
</dbReference>
<accession>A0A1C0YBZ0</accession>
<reference evidence="1 2" key="1">
    <citation type="submission" date="2016-07" db="EMBL/GenBank/DDBJ databases">
        <title>Caryophanon tenue genome sequencing.</title>
        <authorList>
            <person name="Verma A."/>
            <person name="Pal Y."/>
            <person name="Krishnamurthi S."/>
        </authorList>
    </citation>
    <scope>NUCLEOTIDE SEQUENCE [LARGE SCALE GENOMIC DNA]</scope>
    <source>
        <strain evidence="1 2">DSM 14152</strain>
    </source>
</reference>